<evidence type="ECO:0000256" key="4">
    <source>
        <dbReference type="PROSITE-ProRule" id="PRU00284"/>
    </source>
</evidence>
<keyword evidence="2 4" id="KW-0807">Transducer</keyword>
<dbReference type="PROSITE" id="PS50885">
    <property type="entry name" value="HAMP"/>
    <property type="match status" value="2"/>
</dbReference>
<dbReference type="InterPro" id="IPR051310">
    <property type="entry name" value="MCP_chemotaxis"/>
</dbReference>
<name>A0ABT0GNA4_9GAMM</name>
<sequence length="657" mass="69303">MNHQNYLDALRVRADRLLLALCVLALLTGVGIAMGNGTWPTVLLVALPTVIAMGALTRLMPGAALTRMAMAVATMILSAALIHQTRGMLEMHFAIFVLLAALVYYRDWRVLVLAAAVIAVHHALFGWLQLRGVEVWAYPDGYYSFGILLIHAAFVVAETAFLVVMARGLEDDATRLGAAGNTLRAAAERLAVGDLGPARALGTAPAGSAAWALGAAARSLSERLEEVSLLVEAQAAGDFARRVDASGTEGELAHVIAAVNQGAQRSEVLITEVADSVEALARGELPKIDSDQMSGEYRRLLRSLQHTVDVFSLFQARQSEAVRAFIGGDTRQSLPLDGLQGFQLELGRQINGLFSEMAELVADFDRFTTALGKGDLTVRLGERGGGDFARLRKDSETAMRSLQALVGELRAASRDIHGASESLNQGTEDLSSRIQSQAASLEQSAAAMEQLTSTVQQNAQSANEARTLADGATRVAEEGGSVVQQVVRTMGQISEASQRIADIIGVIDGIAFQTNILALNAAVEAARAGEQGRGFAVVASEVRALAQRSADAAKEIKALIENSGERVRSGSELVSRAGDTMGGVVDSVRRVSALIAEISAASAEQARGIAEVSRAVGDMETSTQASTEVVQGTASQGALLAGHAERLERSAGRFRTA</sequence>
<dbReference type="SMART" id="SM00304">
    <property type="entry name" value="HAMP"/>
    <property type="match status" value="2"/>
</dbReference>
<dbReference type="PANTHER" id="PTHR43531:SF14">
    <property type="entry name" value="METHYL-ACCEPTING CHEMOTAXIS PROTEIN I-RELATED"/>
    <property type="match status" value="1"/>
</dbReference>
<comment type="similarity">
    <text evidence="3">Belongs to the methyl-accepting chemotaxis (MCP) protein family.</text>
</comment>
<dbReference type="PROSITE" id="PS50111">
    <property type="entry name" value="CHEMOTAXIS_TRANSDUC_2"/>
    <property type="match status" value="1"/>
</dbReference>
<evidence type="ECO:0000259" key="6">
    <source>
        <dbReference type="PROSITE" id="PS50111"/>
    </source>
</evidence>
<dbReference type="CDD" id="cd11386">
    <property type="entry name" value="MCP_signal"/>
    <property type="match status" value="1"/>
</dbReference>
<keyword evidence="5" id="KW-0812">Transmembrane</keyword>
<dbReference type="PANTHER" id="PTHR43531">
    <property type="entry name" value="PROTEIN ICFG"/>
    <property type="match status" value="1"/>
</dbReference>
<evidence type="ECO:0000313" key="9">
    <source>
        <dbReference type="Proteomes" id="UP001431449"/>
    </source>
</evidence>
<feature type="transmembrane region" description="Helical" evidence="5">
    <location>
        <begin position="88"/>
        <end position="105"/>
    </location>
</feature>
<feature type="domain" description="Methyl-accepting transducer" evidence="6">
    <location>
        <begin position="412"/>
        <end position="641"/>
    </location>
</feature>
<feature type="transmembrane region" description="Helical" evidence="5">
    <location>
        <begin position="64"/>
        <end position="82"/>
    </location>
</feature>
<proteinExistence type="inferred from homology"/>
<keyword evidence="1" id="KW-0488">Methylation</keyword>
<comment type="caution">
    <text evidence="8">The sequence shown here is derived from an EMBL/GenBank/DDBJ whole genome shotgun (WGS) entry which is preliminary data.</text>
</comment>
<dbReference type="Pfam" id="PF00015">
    <property type="entry name" value="MCPsignal"/>
    <property type="match status" value="1"/>
</dbReference>
<dbReference type="Gene3D" id="1.20.120.1530">
    <property type="match status" value="1"/>
</dbReference>
<keyword evidence="9" id="KW-1185">Reference proteome</keyword>
<feature type="domain" description="HAMP" evidence="7">
    <location>
        <begin position="218"/>
        <end position="271"/>
    </location>
</feature>
<dbReference type="SMART" id="SM00283">
    <property type="entry name" value="MA"/>
    <property type="match status" value="1"/>
</dbReference>
<accession>A0ABT0GNA4</accession>
<dbReference type="Proteomes" id="UP001431449">
    <property type="component" value="Unassembled WGS sequence"/>
</dbReference>
<protein>
    <submittedName>
        <fullName evidence="8">Methyl-accepting chemotaxis protein</fullName>
    </submittedName>
</protein>
<dbReference type="EMBL" id="JALNMH010000019">
    <property type="protein sequence ID" value="MCK7595482.1"/>
    <property type="molecule type" value="Genomic_DNA"/>
</dbReference>
<evidence type="ECO:0000256" key="3">
    <source>
        <dbReference type="ARBA" id="ARBA00029447"/>
    </source>
</evidence>
<organism evidence="8 9">
    <name type="scientific">Pseudomarimonas salicorniae</name>
    <dbReference type="NCBI Taxonomy" id="2933270"/>
    <lineage>
        <taxon>Bacteria</taxon>
        <taxon>Pseudomonadati</taxon>
        <taxon>Pseudomonadota</taxon>
        <taxon>Gammaproteobacteria</taxon>
        <taxon>Lysobacterales</taxon>
        <taxon>Lysobacteraceae</taxon>
        <taxon>Pseudomarimonas</taxon>
    </lineage>
</organism>
<dbReference type="InterPro" id="IPR004089">
    <property type="entry name" value="MCPsignal_dom"/>
</dbReference>
<dbReference type="InterPro" id="IPR003660">
    <property type="entry name" value="HAMP_dom"/>
</dbReference>
<keyword evidence="5" id="KW-0472">Membrane</keyword>
<evidence type="ECO:0000259" key="7">
    <source>
        <dbReference type="PROSITE" id="PS50885"/>
    </source>
</evidence>
<dbReference type="Gene3D" id="1.10.287.950">
    <property type="entry name" value="Methyl-accepting chemotaxis protein"/>
    <property type="match status" value="1"/>
</dbReference>
<evidence type="ECO:0000256" key="5">
    <source>
        <dbReference type="SAM" id="Phobius"/>
    </source>
</evidence>
<evidence type="ECO:0000313" key="8">
    <source>
        <dbReference type="EMBL" id="MCK7595482.1"/>
    </source>
</evidence>
<evidence type="ECO:0000256" key="2">
    <source>
        <dbReference type="ARBA" id="ARBA00023224"/>
    </source>
</evidence>
<feature type="transmembrane region" description="Helical" evidence="5">
    <location>
        <begin position="110"/>
        <end position="130"/>
    </location>
</feature>
<gene>
    <name evidence="8" type="ORF">M0G41_17640</name>
</gene>
<feature type="domain" description="HAMP" evidence="7">
    <location>
        <begin position="368"/>
        <end position="407"/>
    </location>
</feature>
<feature type="transmembrane region" description="Helical" evidence="5">
    <location>
        <begin position="142"/>
        <end position="166"/>
    </location>
</feature>
<reference evidence="8" key="1">
    <citation type="submission" date="2022-04" db="EMBL/GenBank/DDBJ databases">
        <title>Lysobacter sp. CAU 1642 isolated from sea sand.</title>
        <authorList>
            <person name="Kim W."/>
        </authorList>
    </citation>
    <scope>NUCLEOTIDE SEQUENCE</scope>
    <source>
        <strain evidence="8">CAU 1642</strain>
    </source>
</reference>
<dbReference type="SUPFAM" id="SSF58104">
    <property type="entry name" value="Methyl-accepting chemotaxis protein (MCP) signaling domain"/>
    <property type="match status" value="1"/>
</dbReference>
<dbReference type="InterPro" id="IPR004090">
    <property type="entry name" value="Chemotax_Me-accpt_rcpt"/>
</dbReference>
<evidence type="ECO:0000256" key="1">
    <source>
        <dbReference type="ARBA" id="ARBA00022481"/>
    </source>
</evidence>
<dbReference type="PRINTS" id="PR00260">
    <property type="entry name" value="CHEMTRNSDUCR"/>
</dbReference>
<keyword evidence="5" id="KW-1133">Transmembrane helix</keyword>
<feature type="transmembrane region" description="Helical" evidence="5">
    <location>
        <begin position="17"/>
        <end position="35"/>
    </location>
</feature>
<dbReference type="RefSeq" id="WP_248211468.1">
    <property type="nucleotide sequence ID" value="NZ_JALNMH010000019.1"/>
</dbReference>